<comment type="caution">
    <text evidence="1">The sequence shown here is derived from an EMBL/GenBank/DDBJ whole genome shotgun (WGS) entry which is preliminary data.</text>
</comment>
<dbReference type="Gene3D" id="2.160.10.10">
    <property type="entry name" value="Hexapeptide repeat proteins"/>
    <property type="match status" value="1"/>
</dbReference>
<dbReference type="CDD" id="cd04645">
    <property type="entry name" value="LbH_gamma_CA_like"/>
    <property type="match status" value="1"/>
</dbReference>
<dbReference type="SUPFAM" id="SSF51161">
    <property type="entry name" value="Trimeric LpxA-like enzymes"/>
    <property type="match status" value="1"/>
</dbReference>
<accession>A0A848FEC3</accession>
<dbReference type="PANTHER" id="PTHR13061">
    <property type="entry name" value="DYNACTIN SUBUNIT P25"/>
    <property type="match status" value="1"/>
</dbReference>
<keyword evidence="2" id="KW-1185">Reference proteome</keyword>
<dbReference type="Proteomes" id="UP000574067">
    <property type="component" value="Unassembled WGS sequence"/>
</dbReference>
<evidence type="ECO:0000313" key="2">
    <source>
        <dbReference type="Proteomes" id="UP000574067"/>
    </source>
</evidence>
<protein>
    <submittedName>
        <fullName evidence="1">Gamma carbonic anhydrase family protein</fullName>
    </submittedName>
</protein>
<sequence length="174" mass="18309">MPLYRLGDKAPQVDPTAYVAPDATLVGDVRLGPQASVWFQAVARGDNEPIRIGAQSNVQEGAVLHADPGYPLTIGERVTVGHQAMVHGCTIGEGSLIGIQAVVLNGARIGKHCLVGAGAIVTEGKEFPDRCLILGAPARVVRHLGDEDVERLERAAAGYVERAGLFATQLERVG</sequence>
<dbReference type="RefSeq" id="WP_169161402.1">
    <property type="nucleotide sequence ID" value="NZ_JABBFW010000010.1"/>
</dbReference>
<dbReference type="InterPro" id="IPR001451">
    <property type="entry name" value="Hexapep"/>
</dbReference>
<name>A0A848FEC3_9BURK</name>
<gene>
    <name evidence="1" type="ORF">HHL10_16065</name>
</gene>
<proteinExistence type="predicted"/>
<dbReference type="EMBL" id="JABBFW010000010">
    <property type="protein sequence ID" value="NML16500.1"/>
    <property type="molecule type" value="Genomic_DNA"/>
</dbReference>
<organism evidence="1 2">
    <name type="scientific">Azohydromonas caseinilytica</name>
    <dbReference type="NCBI Taxonomy" id="2728836"/>
    <lineage>
        <taxon>Bacteria</taxon>
        <taxon>Pseudomonadati</taxon>
        <taxon>Pseudomonadota</taxon>
        <taxon>Betaproteobacteria</taxon>
        <taxon>Burkholderiales</taxon>
        <taxon>Sphaerotilaceae</taxon>
        <taxon>Azohydromonas</taxon>
    </lineage>
</organism>
<reference evidence="1 2" key="1">
    <citation type="submission" date="2020-04" db="EMBL/GenBank/DDBJ databases">
        <title>Azohydromonas sp. isolated from soil.</title>
        <authorList>
            <person name="Dahal R.H."/>
        </authorList>
    </citation>
    <scope>NUCLEOTIDE SEQUENCE [LARGE SCALE GENOMIC DNA]</scope>
    <source>
        <strain evidence="1 2">G-1-1-14</strain>
    </source>
</reference>
<dbReference type="AlphaFoldDB" id="A0A848FEC3"/>
<dbReference type="Pfam" id="PF00132">
    <property type="entry name" value="Hexapep"/>
    <property type="match status" value="1"/>
</dbReference>
<dbReference type="InterPro" id="IPR050484">
    <property type="entry name" value="Transf_Hexapept/Carb_Anhydrase"/>
</dbReference>
<evidence type="ECO:0000313" key="1">
    <source>
        <dbReference type="EMBL" id="NML16500.1"/>
    </source>
</evidence>
<dbReference type="InterPro" id="IPR047324">
    <property type="entry name" value="LbH_gamma_CA-like"/>
</dbReference>
<dbReference type="PANTHER" id="PTHR13061:SF29">
    <property type="entry name" value="GAMMA CARBONIC ANHYDRASE-LIKE 1, MITOCHONDRIAL-RELATED"/>
    <property type="match status" value="1"/>
</dbReference>
<dbReference type="InterPro" id="IPR011004">
    <property type="entry name" value="Trimer_LpxA-like_sf"/>
</dbReference>